<dbReference type="AlphaFoldDB" id="A0A2Z4IFJ9"/>
<organism evidence="1 2">
    <name type="scientific">Echinicola strongylocentroti</name>
    <dbReference type="NCBI Taxonomy" id="1795355"/>
    <lineage>
        <taxon>Bacteria</taxon>
        <taxon>Pseudomonadati</taxon>
        <taxon>Bacteroidota</taxon>
        <taxon>Cytophagia</taxon>
        <taxon>Cytophagales</taxon>
        <taxon>Cyclobacteriaceae</taxon>
        <taxon>Echinicola</taxon>
    </lineage>
</organism>
<proteinExistence type="predicted"/>
<dbReference type="EMBL" id="CP030041">
    <property type="protein sequence ID" value="AWW29376.1"/>
    <property type="molecule type" value="Genomic_DNA"/>
</dbReference>
<accession>A0A2Z4IFJ9</accession>
<dbReference type="KEGG" id="est:DN752_04025"/>
<reference evidence="1 2" key="1">
    <citation type="submission" date="2018-06" db="EMBL/GenBank/DDBJ databases">
        <title>Echinicola strongylocentroti sp. nov., isolated from a sea urchin Strongylocentrotus intermedius.</title>
        <authorList>
            <person name="Bae S.S."/>
        </authorList>
    </citation>
    <scope>NUCLEOTIDE SEQUENCE [LARGE SCALE GENOMIC DNA]</scope>
    <source>
        <strain evidence="1 2">MEBiC08714</strain>
    </source>
</reference>
<gene>
    <name evidence="1" type="ORF">DN752_04025</name>
</gene>
<sequence length="171" mass="18883">MDKLALISPTNKSKGIKLGEDINKALQAFGQPNSVEDYPFETDGEMGKLYIFKGNKLFALHGKLDSYHLFNNSILVGKINGTTFKIGDMIKSTRKEIKNGPPGGPYQITVKESHTFLDFPITAGKDTGRNITFQYSSILPLINGNIKYDGSVHLYFDSTKKLVYIGASVVD</sequence>
<keyword evidence="2" id="KW-1185">Reference proteome</keyword>
<protein>
    <submittedName>
        <fullName evidence="1">Uncharacterized protein</fullName>
    </submittedName>
</protein>
<dbReference type="Proteomes" id="UP000248688">
    <property type="component" value="Chromosome"/>
</dbReference>
<evidence type="ECO:0000313" key="2">
    <source>
        <dbReference type="Proteomes" id="UP000248688"/>
    </source>
</evidence>
<dbReference type="OrthoDB" id="958864at2"/>
<name>A0A2Z4IFJ9_9BACT</name>
<evidence type="ECO:0000313" key="1">
    <source>
        <dbReference type="EMBL" id="AWW29376.1"/>
    </source>
</evidence>